<reference evidence="2 3" key="1">
    <citation type="submission" date="2017-03" db="EMBL/GenBank/DDBJ databases">
        <authorList>
            <person name="Afonso C.L."/>
            <person name="Miller P.J."/>
            <person name="Scott M.A."/>
            <person name="Spackman E."/>
            <person name="Goraichik I."/>
            <person name="Dimitrov K.M."/>
            <person name="Suarez D.L."/>
            <person name="Swayne D.E."/>
        </authorList>
    </citation>
    <scope>NUCLEOTIDE SEQUENCE [LARGE SCALE GENOMIC DNA]</scope>
    <source>
        <strain evidence="2 3">CECT 7639</strain>
    </source>
</reference>
<dbReference type="Pfam" id="PF05099">
    <property type="entry name" value="TerB"/>
    <property type="match status" value="1"/>
</dbReference>
<proteinExistence type="predicted"/>
<dbReference type="SUPFAM" id="SSF158682">
    <property type="entry name" value="TerB-like"/>
    <property type="match status" value="1"/>
</dbReference>
<dbReference type="InterPro" id="IPR029024">
    <property type="entry name" value="TerB-like"/>
</dbReference>
<dbReference type="Gene3D" id="1.10.3680.10">
    <property type="entry name" value="TerB-like"/>
    <property type="match status" value="1"/>
</dbReference>
<dbReference type="AlphaFoldDB" id="A0A1Y5TEZ7"/>
<organism evidence="2 3">
    <name type="scientific">Falsiruegeria litorea R37</name>
    <dbReference type="NCBI Taxonomy" id="1200284"/>
    <lineage>
        <taxon>Bacteria</taxon>
        <taxon>Pseudomonadati</taxon>
        <taxon>Pseudomonadota</taxon>
        <taxon>Alphaproteobacteria</taxon>
        <taxon>Rhodobacterales</taxon>
        <taxon>Roseobacteraceae</taxon>
        <taxon>Falsiruegeria</taxon>
    </lineage>
</organism>
<dbReference type="OrthoDB" id="7855934at2"/>
<feature type="domain" description="Co-chaperone DjlA N-terminal" evidence="1">
    <location>
        <begin position="20"/>
        <end position="132"/>
    </location>
</feature>
<dbReference type="InterPro" id="IPR007791">
    <property type="entry name" value="DjlA_N"/>
</dbReference>
<keyword evidence="3" id="KW-1185">Reference proteome</keyword>
<dbReference type="RefSeq" id="WP_085797144.1">
    <property type="nucleotide sequence ID" value="NZ_FWFO01000003.1"/>
</dbReference>
<name>A0A1Y5TEZ7_9RHOB</name>
<evidence type="ECO:0000259" key="1">
    <source>
        <dbReference type="Pfam" id="PF05099"/>
    </source>
</evidence>
<dbReference type="Proteomes" id="UP000193077">
    <property type="component" value="Unassembled WGS sequence"/>
</dbReference>
<accession>A0A1Y5TEZ7</accession>
<gene>
    <name evidence="2" type="ORF">TRL7639_03503</name>
</gene>
<evidence type="ECO:0000313" key="3">
    <source>
        <dbReference type="Proteomes" id="UP000193077"/>
    </source>
</evidence>
<protein>
    <submittedName>
        <fullName evidence="2">Tellurite resistance protein TerB</fullName>
    </submittedName>
</protein>
<dbReference type="EMBL" id="FWFO01000003">
    <property type="protein sequence ID" value="SLN62583.1"/>
    <property type="molecule type" value="Genomic_DNA"/>
</dbReference>
<dbReference type="CDD" id="cd07176">
    <property type="entry name" value="terB"/>
    <property type="match status" value="1"/>
</dbReference>
<sequence length="152" mass="16561">MGLFSKLRKAATARNDDLATAVLTPSVMTMVADGSTSKSEIVQLANLCGFSPIYAGYSSEVLVALVESVQRDLSKGDYQSIINRAKHQMSMPMRETAIAFAIRIAMADGHVDQSEREALIVLSHNFDIDPDKLVVMFDVISMLQRAPQQVAA</sequence>
<evidence type="ECO:0000313" key="2">
    <source>
        <dbReference type="EMBL" id="SLN62583.1"/>
    </source>
</evidence>